<dbReference type="OrthoDB" id="334894at2"/>
<name>A0A2H1L8B2_9MICO</name>
<keyword evidence="3 6" id="KW-0479">Metal-binding</keyword>
<keyword evidence="5 8" id="KW-0560">Oxidoreductase</keyword>
<feature type="domain" description="Enoyl reductase (ER)" evidence="7">
    <location>
        <begin position="7"/>
        <end position="364"/>
    </location>
</feature>
<gene>
    <name evidence="8" type="ORF">BJEO58_02223</name>
</gene>
<dbReference type="InterPro" id="IPR013149">
    <property type="entry name" value="ADH-like_C"/>
</dbReference>
<dbReference type="CDD" id="cd08279">
    <property type="entry name" value="Zn_ADH_class_III"/>
    <property type="match status" value="1"/>
</dbReference>
<dbReference type="Pfam" id="PF08240">
    <property type="entry name" value="ADH_N"/>
    <property type="match status" value="1"/>
</dbReference>
<dbReference type="Proteomes" id="UP000234462">
    <property type="component" value="Unassembled WGS sequence"/>
</dbReference>
<dbReference type="RefSeq" id="WP_101589561.1">
    <property type="nucleotide sequence ID" value="NZ_FXZM01000011.1"/>
</dbReference>
<evidence type="ECO:0000259" key="7">
    <source>
        <dbReference type="SMART" id="SM00829"/>
    </source>
</evidence>
<sequence>MKAAYLSEIASPFIVGDAVIDAPIGREVLVDVKAVGLCHSDVHLGENDFGFSAPIMLGHEVAGVVAEIGPDVAGLQVGDHVVACLITSCGHCNACARGYLNACRNGRELYRARTENPRVSINGEAVSTPAGMAGFAEQALIHENQLVAIDKSVPFDRAALLGCGVLTGAGAISNSARVRSGETVAVIGCGGVGLNAIQMARITSAERIIAVDLQPGKLELARDFGATDVIHAGEVDPVAAVKEITGGLGVDHALEVIGLVPTVEQALGMLTTHGTAYLVGIQRPGATLDLNIDGVGGPFLQREHGVRGVWMGSSNFRVDVPKLAELYLQGRLKLDELVSRTISLADINTGFDELKTGTVARNVIAF</sequence>
<dbReference type="SUPFAM" id="SSF50129">
    <property type="entry name" value="GroES-like"/>
    <property type="match status" value="2"/>
</dbReference>
<dbReference type="Gene3D" id="3.90.180.10">
    <property type="entry name" value="Medium-chain alcohol dehydrogenases, catalytic domain"/>
    <property type="match status" value="1"/>
</dbReference>
<evidence type="ECO:0000256" key="1">
    <source>
        <dbReference type="ARBA" id="ARBA00001947"/>
    </source>
</evidence>
<evidence type="ECO:0000313" key="9">
    <source>
        <dbReference type="Proteomes" id="UP000234462"/>
    </source>
</evidence>
<evidence type="ECO:0000313" key="8">
    <source>
        <dbReference type="EMBL" id="SMY12623.1"/>
    </source>
</evidence>
<dbReference type="EMBL" id="FXZM01000011">
    <property type="protein sequence ID" value="SMY12623.1"/>
    <property type="molecule type" value="Genomic_DNA"/>
</dbReference>
<dbReference type="AlphaFoldDB" id="A0A2H1L8B2"/>
<evidence type="ECO:0000256" key="6">
    <source>
        <dbReference type="RuleBase" id="RU361277"/>
    </source>
</evidence>
<dbReference type="SUPFAM" id="SSF51735">
    <property type="entry name" value="NAD(P)-binding Rossmann-fold domains"/>
    <property type="match status" value="1"/>
</dbReference>
<organism evidence="8 9">
    <name type="scientific">Brevibacterium jeotgali</name>
    <dbReference type="NCBI Taxonomy" id="1262550"/>
    <lineage>
        <taxon>Bacteria</taxon>
        <taxon>Bacillati</taxon>
        <taxon>Actinomycetota</taxon>
        <taxon>Actinomycetes</taxon>
        <taxon>Micrococcales</taxon>
        <taxon>Brevibacteriaceae</taxon>
        <taxon>Brevibacterium</taxon>
    </lineage>
</organism>
<dbReference type="FunFam" id="3.40.50.720:FF:000003">
    <property type="entry name" value="S-(hydroxymethyl)glutathione dehydrogenase"/>
    <property type="match status" value="1"/>
</dbReference>
<evidence type="ECO:0000256" key="5">
    <source>
        <dbReference type="ARBA" id="ARBA00023002"/>
    </source>
</evidence>
<evidence type="ECO:0000256" key="4">
    <source>
        <dbReference type="ARBA" id="ARBA00022833"/>
    </source>
</evidence>
<keyword evidence="9" id="KW-1185">Reference proteome</keyword>
<dbReference type="EC" id="1.1.1.284" evidence="8"/>
<protein>
    <submittedName>
        <fullName evidence="8">S-(Hydroxymethyl)glutathione dehydrogenase / alcohol dehydrogenase</fullName>
        <ecNumber evidence="8">1.1.1.1</ecNumber>
        <ecNumber evidence="8">1.1.1.284</ecNumber>
    </submittedName>
</protein>
<evidence type="ECO:0000256" key="3">
    <source>
        <dbReference type="ARBA" id="ARBA00022723"/>
    </source>
</evidence>
<dbReference type="InterPro" id="IPR013154">
    <property type="entry name" value="ADH-like_N"/>
</dbReference>
<dbReference type="SMART" id="SM00829">
    <property type="entry name" value="PKS_ER"/>
    <property type="match status" value="1"/>
</dbReference>
<dbReference type="Pfam" id="PF00107">
    <property type="entry name" value="ADH_zinc_N"/>
    <property type="match status" value="1"/>
</dbReference>
<keyword evidence="4 6" id="KW-0862">Zinc</keyword>
<comment type="cofactor">
    <cofactor evidence="1 6">
        <name>Zn(2+)</name>
        <dbReference type="ChEBI" id="CHEBI:29105"/>
    </cofactor>
</comment>
<dbReference type="EC" id="1.1.1.1" evidence="8"/>
<dbReference type="GO" id="GO:0008270">
    <property type="term" value="F:zinc ion binding"/>
    <property type="evidence" value="ECO:0007669"/>
    <property type="project" value="InterPro"/>
</dbReference>
<dbReference type="InterPro" id="IPR002328">
    <property type="entry name" value="ADH_Zn_CS"/>
</dbReference>
<accession>A0A2H1L8B2</accession>
<evidence type="ECO:0000256" key="2">
    <source>
        <dbReference type="ARBA" id="ARBA00008072"/>
    </source>
</evidence>
<dbReference type="PROSITE" id="PS00059">
    <property type="entry name" value="ADH_ZINC"/>
    <property type="match status" value="1"/>
</dbReference>
<comment type="similarity">
    <text evidence="2 6">Belongs to the zinc-containing alcohol dehydrogenase family.</text>
</comment>
<dbReference type="InterPro" id="IPR020843">
    <property type="entry name" value="ER"/>
</dbReference>
<proteinExistence type="inferred from homology"/>
<dbReference type="Gene3D" id="3.40.50.720">
    <property type="entry name" value="NAD(P)-binding Rossmann-like Domain"/>
    <property type="match status" value="1"/>
</dbReference>
<dbReference type="GO" id="GO:0004022">
    <property type="term" value="F:alcohol dehydrogenase (NAD+) activity"/>
    <property type="evidence" value="ECO:0007669"/>
    <property type="project" value="UniProtKB-EC"/>
</dbReference>
<reference evidence="9" key="1">
    <citation type="submission" date="2017-03" db="EMBL/GenBank/DDBJ databases">
        <authorList>
            <person name="Monnet C."/>
        </authorList>
    </citation>
    <scope>NUCLEOTIDE SEQUENCE [LARGE SCALE GENOMIC DNA]</scope>
    <source>
        <strain evidence="9">SJ5-8</strain>
    </source>
</reference>
<dbReference type="GO" id="GO:0051903">
    <property type="term" value="F:S-(hydroxymethyl)glutathione dehydrogenase [NAD(P)+] activity"/>
    <property type="evidence" value="ECO:0007669"/>
    <property type="project" value="UniProtKB-EC"/>
</dbReference>
<dbReference type="PANTHER" id="PTHR43350">
    <property type="entry name" value="NAD-DEPENDENT ALCOHOL DEHYDROGENASE"/>
    <property type="match status" value="1"/>
</dbReference>
<dbReference type="InterPro" id="IPR011032">
    <property type="entry name" value="GroES-like_sf"/>
</dbReference>
<dbReference type="InterPro" id="IPR036291">
    <property type="entry name" value="NAD(P)-bd_dom_sf"/>
</dbReference>
<dbReference type="PANTHER" id="PTHR43350:SF19">
    <property type="entry name" value="D-GULOSIDE 3-DEHYDROGENASE"/>
    <property type="match status" value="1"/>
</dbReference>